<dbReference type="Proteomes" id="UP000008144">
    <property type="component" value="Unassembled WGS sequence"/>
</dbReference>
<evidence type="ECO:0000313" key="10">
    <source>
        <dbReference type="Ensembl" id="ENSCINP00000004482.3"/>
    </source>
</evidence>
<dbReference type="GO" id="GO:0004843">
    <property type="term" value="F:cysteine-type deubiquitinase activity"/>
    <property type="evidence" value="ECO:0007669"/>
    <property type="project" value="UniProtKB-UniRule"/>
</dbReference>
<dbReference type="GO" id="GO:0006508">
    <property type="term" value="P:proteolysis"/>
    <property type="evidence" value="ECO:0007669"/>
    <property type="project" value="UniProtKB-KW"/>
</dbReference>
<dbReference type="PROSITE" id="PS50222">
    <property type="entry name" value="EF_HAND_2"/>
    <property type="match status" value="1"/>
</dbReference>
<dbReference type="Pfam" id="PF13898">
    <property type="entry name" value="MINDY-3_4_CD"/>
    <property type="match status" value="1"/>
</dbReference>
<evidence type="ECO:0000256" key="7">
    <source>
        <dbReference type="ARBA" id="ARBA00022807"/>
    </source>
</evidence>
<evidence type="ECO:0000256" key="2">
    <source>
        <dbReference type="ARBA" id="ARBA00002107"/>
    </source>
</evidence>
<comment type="catalytic activity">
    <reaction evidence="1 8">
        <text>Thiol-dependent hydrolysis of ester, thioester, amide, peptide and isopeptide bonds formed by the C-terminal Gly of ubiquitin (a 76-residue protein attached to proteins as an intracellular targeting signal).</text>
        <dbReference type="EC" id="3.4.19.12"/>
    </reaction>
</comment>
<evidence type="ECO:0000256" key="6">
    <source>
        <dbReference type="ARBA" id="ARBA00022801"/>
    </source>
</evidence>
<keyword evidence="6 8" id="KW-0378">Hydrolase</keyword>
<feature type="domain" description="EF-hand" evidence="9">
    <location>
        <begin position="308"/>
        <end position="343"/>
    </location>
</feature>
<dbReference type="EC" id="3.4.19.12" evidence="8"/>
<dbReference type="GO" id="GO:0071108">
    <property type="term" value="P:protein K48-linked deubiquitination"/>
    <property type="evidence" value="ECO:0007669"/>
    <property type="project" value="InterPro"/>
</dbReference>
<evidence type="ECO:0000256" key="1">
    <source>
        <dbReference type="ARBA" id="ARBA00000707"/>
    </source>
</evidence>
<evidence type="ECO:0000256" key="4">
    <source>
        <dbReference type="ARBA" id="ARBA00022670"/>
    </source>
</evidence>
<dbReference type="SUPFAM" id="SSF47473">
    <property type="entry name" value="EF-hand"/>
    <property type="match status" value="1"/>
</dbReference>
<name>F6S4T5_CIOIN</name>
<comment type="similarity">
    <text evidence="3 8">Belongs to the MINDY deubiquitinase family. FAM188 subfamily.</text>
</comment>
<keyword evidence="7 8" id="KW-0788">Thiol protease</keyword>
<comment type="function">
    <text evidence="2 8">Hydrolase that can remove 'Lys-48'-linked conjugated ubiquitin from proteins.</text>
</comment>
<keyword evidence="11" id="KW-1185">Reference proteome</keyword>
<reference evidence="10" key="2">
    <citation type="submission" date="2025-08" db="UniProtKB">
        <authorList>
            <consortium name="Ensembl"/>
        </authorList>
    </citation>
    <scope>IDENTIFICATION</scope>
</reference>
<evidence type="ECO:0000313" key="11">
    <source>
        <dbReference type="Proteomes" id="UP000008144"/>
    </source>
</evidence>
<dbReference type="Ensembl" id="ENSCINT00000004482.3">
    <property type="protein sequence ID" value="ENSCINP00000004482.3"/>
    <property type="gene ID" value="ENSCING00000002196.3"/>
</dbReference>
<keyword evidence="4 8" id="KW-0645">Protease</keyword>
<dbReference type="InterPro" id="IPR002048">
    <property type="entry name" value="EF_hand_dom"/>
</dbReference>
<dbReference type="InterPro" id="IPR025257">
    <property type="entry name" value="MINDY-3/4_CD"/>
</dbReference>
<keyword evidence="5 8" id="KW-0833">Ubl conjugation pathway</keyword>
<evidence type="ECO:0000256" key="5">
    <source>
        <dbReference type="ARBA" id="ARBA00022786"/>
    </source>
</evidence>
<dbReference type="GO" id="GO:1990380">
    <property type="term" value="F:K48-linked deubiquitinase activity"/>
    <property type="evidence" value="ECO:0007669"/>
    <property type="project" value="UniProtKB-UniRule"/>
</dbReference>
<reference evidence="11" key="1">
    <citation type="journal article" date="2002" name="Science">
        <title>The draft genome of Ciona intestinalis: insights into chordate and vertebrate origins.</title>
        <authorList>
            <person name="Dehal P."/>
            <person name="Satou Y."/>
            <person name="Campbell R.K."/>
            <person name="Chapman J."/>
            <person name="Degnan B."/>
            <person name="De Tomaso A."/>
            <person name="Davidson B."/>
            <person name="Di Gregorio A."/>
            <person name="Gelpke M."/>
            <person name="Goodstein D.M."/>
            <person name="Harafuji N."/>
            <person name="Hastings K.E."/>
            <person name="Ho I."/>
            <person name="Hotta K."/>
            <person name="Huang W."/>
            <person name="Kawashima T."/>
            <person name="Lemaire P."/>
            <person name="Martinez D."/>
            <person name="Meinertzhagen I.A."/>
            <person name="Necula S."/>
            <person name="Nonaka M."/>
            <person name="Putnam N."/>
            <person name="Rash S."/>
            <person name="Saiga H."/>
            <person name="Satake M."/>
            <person name="Terry A."/>
            <person name="Yamada L."/>
            <person name="Wang H.G."/>
            <person name="Awazu S."/>
            <person name="Azumi K."/>
            <person name="Boore J."/>
            <person name="Branno M."/>
            <person name="Chin-Bow S."/>
            <person name="DeSantis R."/>
            <person name="Doyle S."/>
            <person name="Francino P."/>
            <person name="Keys D.N."/>
            <person name="Haga S."/>
            <person name="Hayashi H."/>
            <person name="Hino K."/>
            <person name="Imai K.S."/>
            <person name="Inaba K."/>
            <person name="Kano S."/>
            <person name="Kobayashi K."/>
            <person name="Kobayashi M."/>
            <person name="Lee B.I."/>
            <person name="Makabe K.W."/>
            <person name="Manohar C."/>
            <person name="Matassi G."/>
            <person name="Medina M."/>
            <person name="Mochizuki Y."/>
            <person name="Mount S."/>
            <person name="Morishita T."/>
            <person name="Miura S."/>
            <person name="Nakayama A."/>
            <person name="Nishizaka S."/>
            <person name="Nomoto H."/>
            <person name="Ohta F."/>
            <person name="Oishi K."/>
            <person name="Rigoutsos I."/>
            <person name="Sano M."/>
            <person name="Sasaki A."/>
            <person name="Sasakura Y."/>
            <person name="Shoguchi E."/>
            <person name="Shin-i T."/>
            <person name="Spagnuolo A."/>
            <person name="Stainier D."/>
            <person name="Suzuki M.M."/>
            <person name="Tassy O."/>
            <person name="Takatori N."/>
            <person name="Tokuoka M."/>
            <person name="Yagi K."/>
            <person name="Yoshizaki F."/>
            <person name="Wada S."/>
            <person name="Zhang C."/>
            <person name="Hyatt P.D."/>
            <person name="Larimer F."/>
            <person name="Detter C."/>
            <person name="Doggett N."/>
            <person name="Glavina T."/>
            <person name="Hawkins T."/>
            <person name="Richardson P."/>
            <person name="Lucas S."/>
            <person name="Kohara Y."/>
            <person name="Levine M."/>
            <person name="Satoh N."/>
            <person name="Rokhsar D.S."/>
        </authorList>
    </citation>
    <scope>NUCLEOTIDE SEQUENCE [LARGE SCALE GENOMIC DNA]</scope>
</reference>
<evidence type="ECO:0000256" key="3">
    <source>
        <dbReference type="ARBA" id="ARBA00011074"/>
    </source>
</evidence>
<dbReference type="InterPro" id="IPR011992">
    <property type="entry name" value="EF-hand-dom_pair"/>
</dbReference>
<dbReference type="AlphaFoldDB" id="F6S4T5"/>
<dbReference type="InterPro" id="IPR039785">
    <property type="entry name" value="MINY3/4"/>
</dbReference>
<evidence type="ECO:0000256" key="8">
    <source>
        <dbReference type="RuleBase" id="RU367088"/>
    </source>
</evidence>
<evidence type="ECO:0000259" key="9">
    <source>
        <dbReference type="PROSITE" id="PS50222"/>
    </source>
</evidence>
<dbReference type="PANTHER" id="PTHR12473">
    <property type="entry name" value="UBIQUITIN CARBOXYL-TERMINAL HYDROLASE MINDY-4-RELATED"/>
    <property type="match status" value="1"/>
</dbReference>
<proteinExistence type="inferred from homology"/>
<accession>F6S4T5</accession>
<dbReference type="HOGENOM" id="CLU_033478_0_0_1"/>
<dbReference type="Gene3D" id="1.10.238.10">
    <property type="entry name" value="EF-hand"/>
    <property type="match status" value="1"/>
</dbReference>
<dbReference type="PANTHER" id="PTHR12473:SF17">
    <property type="entry name" value="UBIQUITIN CARBOXYL-TERMINAL HYDROLASE MINDY-3"/>
    <property type="match status" value="1"/>
</dbReference>
<reference evidence="10" key="3">
    <citation type="submission" date="2025-09" db="UniProtKB">
        <authorList>
            <consortium name="Ensembl"/>
        </authorList>
    </citation>
    <scope>IDENTIFICATION</scope>
</reference>
<sequence length="453" mass="51439">MDSPENELDKKLLALVWGENMSDTIFQRWSQGFEWSPDEKCALVQHAGGPCAVIAPMQGFLLKNILFKIDGNENLPSLTNQDMSNISDAQRTDFFVDALCEVLTQFETERWVICKQSLHGKATKNQEQELLRNEESSSRTEILEDVENLSLCLFHRSIRLTHCTSKEMLKSNIKENISEFYSSFGVVKLLYSIILSKGINNVLNEMDNPEMSLVDPIHGHGSQNLINLMICGQAVSNVFDGDRDVAGLKLRGITNQVKIGFLTLLEQLRYLKVGNLLKRPVFPIWLVGSETHLSLVYSLDTTLVAEDTALQKAHKVFDKFDPEDNGFIPCDLLKDMMEELELVCDPEYVKIMIGNLDPEELGVVIRTKFFQEFYNNEVAVLQAKPLNFNLLHYNGLTQSSSDGKVRFRRGTARQIDWQEGCTKSHDSQIESCLHTRWPGLWISWDDGKAPSLN</sequence>
<dbReference type="GO" id="GO:0005509">
    <property type="term" value="F:calcium ion binding"/>
    <property type="evidence" value="ECO:0007669"/>
    <property type="project" value="InterPro"/>
</dbReference>
<organism evidence="10 11">
    <name type="scientific">Ciona intestinalis</name>
    <name type="common">Transparent sea squirt</name>
    <name type="synonym">Ascidia intestinalis</name>
    <dbReference type="NCBI Taxonomy" id="7719"/>
    <lineage>
        <taxon>Eukaryota</taxon>
        <taxon>Metazoa</taxon>
        <taxon>Chordata</taxon>
        <taxon>Tunicata</taxon>
        <taxon>Ascidiacea</taxon>
        <taxon>Phlebobranchia</taxon>
        <taxon>Cionidae</taxon>
        <taxon>Ciona</taxon>
    </lineage>
</organism>
<gene>
    <name evidence="10" type="primary">LOC100179044</name>
</gene>
<dbReference type="GeneTree" id="ENSGT00940000155958"/>
<protein>
    <recommendedName>
        <fullName evidence="8">Ubiquitin carboxyl-terminal hydrolase MINDY</fullName>
        <ecNumber evidence="8">3.4.19.12</ecNumber>
    </recommendedName>
</protein>
<dbReference type="SMART" id="SM01174">
    <property type="entry name" value="DUF4205"/>
    <property type="match status" value="1"/>
</dbReference>